<evidence type="ECO:0000313" key="2">
    <source>
        <dbReference type="Proteomes" id="UP001431693"/>
    </source>
</evidence>
<dbReference type="Proteomes" id="UP001431693">
    <property type="component" value="Unassembled WGS sequence"/>
</dbReference>
<dbReference type="PANTHER" id="PTHR34504:SF2">
    <property type="entry name" value="UPF0150 PROTEIN SSL0259"/>
    <property type="match status" value="1"/>
</dbReference>
<comment type="caution">
    <text evidence="1">The sequence shown here is derived from an EMBL/GenBank/DDBJ whole genome shotgun (WGS) entry which is preliminary data.</text>
</comment>
<dbReference type="PANTHER" id="PTHR34504">
    <property type="entry name" value="ANTITOXIN HICB"/>
    <property type="match status" value="1"/>
</dbReference>
<name>A0ABT6ZLU5_9ACTN</name>
<proteinExistence type="predicted"/>
<dbReference type="InterPro" id="IPR035069">
    <property type="entry name" value="TTHA1013/TTHA0281-like"/>
</dbReference>
<evidence type="ECO:0000313" key="1">
    <source>
        <dbReference type="EMBL" id="MDJ1129837.1"/>
    </source>
</evidence>
<reference evidence="1" key="1">
    <citation type="submission" date="2023-05" db="EMBL/GenBank/DDBJ databases">
        <title>[olsenella] sp. nov., isolated from a pig farm feces dump.</title>
        <authorList>
            <person name="Chang Y.-H."/>
        </authorList>
    </citation>
    <scope>NUCLEOTIDE SEQUENCE</scope>
    <source>
        <strain evidence="1">YH-ols2217</strain>
    </source>
</reference>
<protein>
    <submittedName>
        <fullName evidence="1">Type II toxin-antitoxin system HicB family antitoxin</fullName>
    </submittedName>
</protein>
<dbReference type="Gene3D" id="3.30.160.250">
    <property type="match status" value="1"/>
</dbReference>
<dbReference type="EMBL" id="JASJEX010000003">
    <property type="protein sequence ID" value="MDJ1129837.1"/>
    <property type="molecule type" value="Genomic_DNA"/>
</dbReference>
<sequence length="70" mass="7720">MADLRAVTHWSEEDGAWIAEVPNLPGCMADGPTRGEAEANARVVIAEWLETATELGRFATDRRNPGRNRL</sequence>
<accession>A0ABT6ZLU5</accession>
<keyword evidence="2" id="KW-1185">Reference proteome</keyword>
<organism evidence="1 2">
    <name type="scientific">Kribbibacterium absianum</name>
    <dbReference type="NCBI Taxonomy" id="3044210"/>
    <lineage>
        <taxon>Bacteria</taxon>
        <taxon>Bacillati</taxon>
        <taxon>Actinomycetota</taxon>
        <taxon>Coriobacteriia</taxon>
        <taxon>Coriobacteriales</taxon>
        <taxon>Kribbibacteriaceae</taxon>
        <taxon>Kribbibacterium</taxon>
    </lineage>
</organism>
<dbReference type="InterPro" id="IPR051404">
    <property type="entry name" value="TA_system_antitoxin"/>
</dbReference>
<gene>
    <name evidence="1" type="ORF">QJ043_07080</name>
</gene>
<dbReference type="SUPFAM" id="SSF143100">
    <property type="entry name" value="TTHA1013/TTHA0281-like"/>
    <property type="match status" value="1"/>
</dbReference>
<dbReference type="RefSeq" id="WP_283712958.1">
    <property type="nucleotide sequence ID" value="NZ_JASJEW010000002.1"/>
</dbReference>